<dbReference type="EMBL" id="JAUFQS010000010">
    <property type="protein sequence ID" value="MDN3688552.1"/>
    <property type="molecule type" value="Genomic_DNA"/>
</dbReference>
<dbReference type="SUPFAM" id="SSF54826">
    <property type="entry name" value="Enolase N-terminal domain-like"/>
    <property type="match status" value="1"/>
</dbReference>
<dbReference type="Gene3D" id="3.30.390.10">
    <property type="entry name" value="Enolase-like, N-terminal domain"/>
    <property type="match status" value="1"/>
</dbReference>
<dbReference type="SFLD" id="SFLDG00179">
    <property type="entry name" value="mandelate_racemase"/>
    <property type="match status" value="1"/>
</dbReference>
<keyword evidence="3" id="KW-0460">Magnesium</keyword>
<proteinExistence type="predicted"/>
<dbReference type="Proteomes" id="UP001236663">
    <property type="component" value="Unassembled WGS sequence"/>
</dbReference>
<dbReference type="PROSITE" id="PS00909">
    <property type="entry name" value="MR_MLE_2"/>
    <property type="match status" value="1"/>
</dbReference>
<evidence type="ECO:0000256" key="3">
    <source>
        <dbReference type="ARBA" id="ARBA00022842"/>
    </source>
</evidence>
<dbReference type="SMART" id="SM00922">
    <property type="entry name" value="MR_MLE"/>
    <property type="match status" value="1"/>
</dbReference>
<dbReference type="RefSeq" id="WP_163386764.1">
    <property type="nucleotide sequence ID" value="NZ_JAUFQS010000010.1"/>
</dbReference>
<dbReference type="InterPro" id="IPR018110">
    <property type="entry name" value="Mandel_Rmase/mucon_lact_enz_CS"/>
</dbReference>
<sequence length="421" mass="47000">MKKSILIKTGKSQDVQFALENGAGSDAVHSTPTYAYAVCKLQTDTSLEGVGLAFTLGAGNRLVCGAIDYLVRHVEGREINELMADFGSTYKKMADDPNLRWLGPHKGVIHLALASVVNACYDLWAKSRSQPLWQLLVDLSPEELINTLDFSYYEDILTKEEAIRLMKNQEAGKSSRMGILKNGYPGYDTSIGWFNYSDEQLTTNIKKSIDQGFTAIKLKVGSINEERDFRRAELVRKAAGAKATIMLDANQQWHLPKAVATCKKLMVIDPFWIEEPTHPDDIQAHITLSKEVPIPIALGEHVPNKIMFKNFIQSGCMSFNQVDAVRVGGVSEFILISLLSRKYSIPVVPHVGDMGQIHQHLVLFNHISLGHPAILLEYIPHLKDYFKFPAQVEGGKYKTPQEPGLSSDFKDFVKEKTVLSH</sequence>
<dbReference type="PANTHER" id="PTHR13794">
    <property type="entry name" value="ENOLASE SUPERFAMILY, MANDELATE RACEMASE"/>
    <property type="match status" value="1"/>
</dbReference>
<comment type="caution">
    <text evidence="5">The sequence shown here is derived from an EMBL/GenBank/DDBJ whole genome shotgun (WGS) entry which is preliminary data.</text>
</comment>
<protein>
    <submittedName>
        <fullName evidence="5">Enolase C-terminal domain-like protein</fullName>
    </submittedName>
</protein>
<dbReference type="InterPro" id="IPR036849">
    <property type="entry name" value="Enolase-like_C_sf"/>
</dbReference>
<gene>
    <name evidence="5" type="ORF">QWZ15_11980</name>
</gene>
<evidence type="ECO:0000256" key="2">
    <source>
        <dbReference type="ARBA" id="ARBA00022723"/>
    </source>
</evidence>
<dbReference type="SUPFAM" id="SSF51604">
    <property type="entry name" value="Enolase C-terminal domain-like"/>
    <property type="match status" value="1"/>
</dbReference>
<feature type="domain" description="Mandelate racemase/muconate lactonizing enzyme C-terminal" evidence="4">
    <location>
        <begin position="198"/>
        <end position="295"/>
    </location>
</feature>
<dbReference type="PANTHER" id="PTHR13794:SF58">
    <property type="entry name" value="MITOCHONDRIAL ENOLASE SUPERFAMILY MEMBER 1"/>
    <property type="match status" value="1"/>
</dbReference>
<dbReference type="Pfam" id="PF13378">
    <property type="entry name" value="MR_MLE_C"/>
    <property type="match status" value="1"/>
</dbReference>
<reference evidence="6" key="1">
    <citation type="journal article" date="2019" name="Int. J. Syst. Evol. Microbiol.">
        <title>The Global Catalogue of Microorganisms (GCM) 10K type strain sequencing project: providing services to taxonomists for standard genome sequencing and annotation.</title>
        <authorList>
            <consortium name="The Broad Institute Genomics Platform"/>
            <consortium name="The Broad Institute Genome Sequencing Center for Infectious Disease"/>
            <person name="Wu L."/>
            <person name="Ma J."/>
        </authorList>
    </citation>
    <scope>NUCLEOTIDE SEQUENCE [LARGE SCALE GENOMIC DNA]</scope>
    <source>
        <strain evidence="6">CECT 7706</strain>
    </source>
</reference>
<organism evidence="5 6">
    <name type="scientific">Cyclobacterium jeungdonense</name>
    <dbReference type="NCBI Taxonomy" id="708087"/>
    <lineage>
        <taxon>Bacteria</taxon>
        <taxon>Pseudomonadati</taxon>
        <taxon>Bacteroidota</taxon>
        <taxon>Cytophagia</taxon>
        <taxon>Cytophagales</taxon>
        <taxon>Cyclobacteriaceae</taxon>
        <taxon>Cyclobacterium</taxon>
    </lineage>
</organism>
<dbReference type="SFLD" id="SFLDS00001">
    <property type="entry name" value="Enolase"/>
    <property type="match status" value="1"/>
</dbReference>
<name>A0ABT8C8U3_9BACT</name>
<dbReference type="InterPro" id="IPR046945">
    <property type="entry name" value="RHMD-like"/>
</dbReference>
<dbReference type="InterPro" id="IPR029065">
    <property type="entry name" value="Enolase_C-like"/>
</dbReference>
<evidence type="ECO:0000313" key="6">
    <source>
        <dbReference type="Proteomes" id="UP001236663"/>
    </source>
</evidence>
<comment type="cofactor">
    <cofactor evidence="1">
        <name>Mg(2+)</name>
        <dbReference type="ChEBI" id="CHEBI:18420"/>
    </cofactor>
</comment>
<dbReference type="Gene3D" id="3.20.20.120">
    <property type="entry name" value="Enolase-like C-terminal domain"/>
    <property type="match status" value="1"/>
</dbReference>
<keyword evidence="2" id="KW-0479">Metal-binding</keyword>
<evidence type="ECO:0000313" key="5">
    <source>
        <dbReference type="EMBL" id="MDN3688552.1"/>
    </source>
</evidence>
<dbReference type="InterPro" id="IPR029017">
    <property type="entry name" value="Enolase-like_N"/>
</dbReference>
<accession>A0ABT8C8U3</accession>
<evidence type="ECO:0000256" key="1">
    <source>
        <dbReference type="ARBA" id="ARBA00001946"/>
    </source>
</evidence>
<evidence type="ECO:0000259" key="4">
    <source>
        <dbReference type="SMART" id="SM00922"/>
    </source>
</evidence>
<keyword evidence="6" id="KW-1185">Reference proteome</keyword>
<dbReference type="InterPro" id="IPR013342">
    <property type="entry name" value="Mandelate_racemase_C"/>
</dbReference>